<gene>
    <name evidence="1" type="ORF">QO231_12005</name>
</gene>
<accession>A0ABU3VEG5</accession>
<evidence type="ECO:0000313" key="1">
    <source>
        <dbReference type="EMBL" id="MDU9004572.1"/>
    </source>
</evidence>
<dbReference type="RefSeq" id="WP_316776408.1">
    <property type="nucleotide sequence ID" value="NZ_JASMWN010000008.1"/>
</dbReference>
<keyword evidence="2" id="KW-1185">Reference proteome</keyword>
<proteinExistence type="predicted"/>
<organism evidence="1 2">
    <name type="scientific">Sedimentitalea todarodis</name>
    <dbReference type="NCBI Taxonomy" id="1631240"/>
    <lineage>
        <taxon>Bacteria</taxon>
        <taxon>Pseudomonadati</taxon>
        <taxon>Pseudomonadota</taxon>
        <taxon>Alphaproteobacteria</taxon>
        <taxon>Rhodobacterales</taxon>
        <taxon>Paracoccaceae</taxon>
        <taxon>Sedimentitalea</taxon>
    </lineage>
</organism>
<protein>
    <submittedName>
        <fullName evidence="1">Uncharacterized protein</fullName>
    </submittedName>
</protein>
<reference evidence="2" key="1">
    <citation type="submission" date="2023-05" db="EMBL/GenBank/DDBJ databases">
        <title>Sedimentitalea sp. nov. JM2-8.</title>
        <authorList>
            <person name="Huang J."/>
        </authorList>
    </citation>
    <scope>NUCLEOTIDE SEQUENCE [LARGE SCALE GENOMIC DNA]</scope>
    <source>
        <strain evidence="2">KHS03</strain>
    </source>
</reference>
<dbReference type="Proteomes" id="UP001255416">
    <property type="component" value="Unassembled WGS sequence"/>
</dbReference>
<dbReference type="EMBL" id="JASMWN010000008">
    <property type="protein sequence ID" value="MDU9004572.1"/>
    <property type="molecule type" value="Genomic_DNA"/>
</dbReference>
<sequence length="123" mass="13875">MLVKKQPAASSIVALRRNVHVIAEFFSVCGVGDHPRSARSAALFRAVLARRNHMRFFPMNVRIYWYFSKTYSDIHSDNEQRASDAMKVRQAFLWGRRVAAPNRPEMACSGPVLGRLPSLAKAS</sequence>
<evidence type="ECO:0000313" key="2">
    <source>
        <dbReference type="Proteomes" id="UP001255416"/>
    </source>
</evidence>
<comment type="caution">
    <text evidence="1">The sequence shown here is derived from an EMBL/GenBank/DDBJ whole genome shotgun (WGS) entry which is preliminary data.</text>
</comment>
<name>A0ABU3VEG5_9RHOB</name>